<evidence type="ECO:0000256" key="4">
    <source>
        <dbReference type="ARBA" id="ARBA00022801"/>
    </source>
</evidence>
<keyword evidence="9" id="KW-0645">Protease</keyword>
<evidence type="ECO:0000256" key="5">
    <source>
        <dbReference type="ARBA" id="ARBA00022989"/>
    </source>
</evidence>
<accession>A0ABS1KL71</accession>
<dbReference type="GO" id="GO:0008233">
    <property type="term" value="F:peptidase activity"/>
    <property type="evidence" value="ECO:0007669"/>
    <property type="project" value="UniProtKB-KW"/>
</dbReference>
<comment type="subcellular location">
    <subcellularLocation>
        <location evidence="1">Membrane</location>
        <topology evidence="1">Multi-pass membrane protein</topology>
    </subcellularLocation>
</comment>
<reference evidence="9 10" key="1">
    <citation type="submission" date="2021-01" db="EMBL/GenBank/DDBJ databases">
        <title>Chryseolinea sp. Jin1 Genome sequencing and assembly.</title>
        <authorList>
            <person name="Kim I."/>
        </authorList>
    </citation>
    <scope>NUCLEOTIDE SEQUENCE [LARGE SCALE GENOMIC DNA]</scope>
    <source>
        <strain evidence="9 10">Jin1</strain>
    </source>
</reference>
<dbReference type="Proteomes" id="UP000613030">
    <property type="component" value="Unassembled WGS sequence"/>
</dbReference>
<keyword evidence="5 7" id="KW-1133">Transmembrane helix</keyword>
<proteinExistence type="inferred from homology"/>
<dbReference type="PANTHER" id="PTHR43731:SF14">
    <property type="entry name" value="PRESENILIN-ASSOCIATED RHOMBOID-LIKE PROTEIN, MITOCHONDRIAL"/>
    <property type="match status" value="1"/>
</dbReference>
<name>A0ABS1KL71_9BACT</name>
<dbReference type="RefSeq" id="WP_202007277.1">
    <property type="nucleotide sequence ID" value="NZ_JAERRB010000001.1"/>
</dbReference>
<dbReference type="PANTHER" id="PTHR43731">
    <property type="entry name" value="RHOMBOID PROTEASE"/>
    <property type="match status" value="1"/>
</dbReference>
<feature type="transmembrane region" description="Helical" evidence="7">
    <location>
        <begin position="79"/>
        <end position="104"/>
    </location>
</feature>
<dbReference type="InterPro" id="IPR050925">
    <property type="entry name" value="Rhomboid_protease_S54"/>
</dbReference>
<evidence type="ECO:0000259" key="8">
    <source>
        <dbReference type="Pfam" id="PF01694"/>
    </source>
</evidence>
<evidence type="ECO:0000313" key="9">
    <source>
        <dbReference type="EMBL" id="MBL0740191.1"/>
    </source>
</evidence>
<evidence type="ECO:0000256" key="2">
    <source>
        <dbReference type="ARBA" id="ARBA00009045"/>
    </source>
</evidence>
<feature type="transmembrane region" description="Helical" evidence="7">
    <location>
        <begin position="180"/>
        <end position="204"/>
    </location>
</feature>
<keyword evidence="10" id="KW-1185">Reference proteome</keyword>
<evidence type="ECO:0000256" key="6">
    <source>
        <dbReference type="ARBA" id="ARBA00023136"/>
    </source>
</evidence>
<sequence>MNAQPETYITYVIMAVTIAFSFYAFNRAEVLRKFMMTPYLIHSRKQYYRFVSSGFIHNDHMHLLLNMFSFYFFGRNVEFIFRAIFGPVLGGVYFVALYIMAIVVSDLPTFLKQKNNPAYSALGASGGVAAIIFASIIFQPLNDICLYAVLCFPGFILGTLYVVFSYYQGRKANDGINHDAHLYGALFGLVFCIVMYPDCIPFFIEQLKGWKYFQMFQ</sequence>
<keyword evidence="6 7" id="KW-0472">Membrane</keyword>
<dbReference type="InterPro" id="IPR022764">
    <property type="entry name" value="Peptidase_S54_rhomboid_dom"/>
</dbReference>
<dbReference type="Gene3D" id="1.20.1540.10">
    <property type="entry name" value="Rhomboid-like"/>
    <property type="match status" value="1"/>
</dbReference>
<dbReference type="SUPFAM" id="SSF144091">
    <property type="entry name" value="Rhomboid-like"/>
    <property type="match status" value="1"/>
</dbReference>
<feature type="transmembrane region" description="Helical" evidence="7">
    <location>
        <begin position="144"/>
        <end position="168"/>
    </location>
</feature>
<feature type="transmembrane region" description="Helical" evidence="7">
    <location>
        <begin position="6"/>
        <end position="26"/>
    </location>
</feature>
<gene>
    <name evidence="9" type="ORF">JI741_03120</name>
</gene>
<comment type="caution">
    <text evidence="9">The sequence shown here is derived from an EMBL/GenBank/DDBJ whole genome shotgun (WGS) entry which is preliminary data.</text>
</comment>
<feature type="transmembrane region" description="Helical" evidence="7">
    <location>
        <begin position="116"/>
        <end position="138"/>
    </location>
</feature>
<comment type="similarity">
    <text evidence="2">Belongs to the peptidase S54 family.</text>
</comment>
<feature type="domain" description="Peptidase S54 rhomboid" evidence="8">
    <location>
        <begin position="45"/>
        <end position="196"/>
    </location>
</feature>
<evidence type="ECO:0000256" key="3">
    <source>
        <dbReference type="ARBA" id="ARBA00022692"/>
    </source>
</evidence>
<dbReference type="EMBL" id="JAERRB010000001">
    <property type="protein sequence ID" value="MBL0740191.1"/>
    <property type="molecule type" value="Genomic_DNA"/>
</dbReference>
<keyword evidence="4" id="KW-0378">Hydrolase</keyword>
<evidence type="ECO:0000313" key="10">
    <source>
        <dbReference type="Proteomes" id="UP000613030"/>
    </source>
</evidence>
<organism evidence="9 10">
    <name type="scientific">Chryseolinea lacunae</name>
    <dbReference type="NCBI Taxonomy" id="2801331"/>
    <lineage>
        <taxon>Bacteria</taxon>
        <taxon>Pseudomonadati</taxon>
        <taxon>Bacteroidota</taxon>
        <taxon>Cytophagia</taxon>
        <taxon>Cytophagales</taxon>
        <taxon>Fulvivirgaceae</taxon>
        <taxon>Chryseolinea</taxon>
    </lineage>
</organism>
<dbReference type="Pfam" id="PF01694">
    <property type="entry name" value="Rhomboid"/>
    <property type="match status" value="1"/>
</dbReference>
<protein>
    <submittedName>
        <fullName evidence="9">Rhomboid family intramembrane serine protease</fullName>
    </submittedName>
</protein>
<dbReference type="GO" id="GO:0006508">
    <property type="term" value="P:proteolysis"/>
    <property type="evidence" value="ECO:0007669"/>
    <property type="project" value="UniProtKB-KW"/>
</dbReference>
<evidence type="ECO:0000256" key="7">
    <source>
        <dbReference type="SAM" id="Phobius"/>
    </source>
</evidence>
<evidence type="ECO:0000256" key="1">
    <source>
        <dbReference type="ARBA" id="ARBA00004141"/>
    </source>
</evidence>
<keyword evidence="3 7" id="KW-0812">Transmembrane</keyword>
<dbReference type="InterPro" id="IPR035952">
    <property type="entry name" value="Rhomboid-like_sf"/>
</dbReference>